<dbReference type="SUPFAM" id="SSF81321">
    <property type="entry name" value="Family A G protein-coupled receptor-like"/>
    <property type="match status" value="1"/>
</dbReference>
<proteinExistence type="inferred from homology"/>
<gene>
    <name evidence="8" type="ORF">ODALV1_LOCUS5608</name>
</gene>
<organism evidence="8 9">
    <name type="scientific">Orchesella dallaii</name>
    <dbReference type="NCBI Taxonomy" id="48710"/>
    <lineage>
        <taxon>Eukaryota</taxon>
        <taxon>Metazoa</taxon>
        <taxon>Ecdysozoa</taxon>
        <taxon>Arthropoda</taxon>
        <taxon>Hexapoda</taxon>
        <taxon>Collembola</taxon>
        <taxon>Entomobryomorpha</taxon>
        <taxon>Entomobryoidea</taxon>
        <taxon>Orchesellidae</taxon>
        <taxon>Orchesellinae</taxon>
        <taxon>Orchesella</taxon>
    </lineage>
</organism>
<dbReference type="CDD" id="cd00637">
    <property type="entry name" value="7tm_classA_rhodopsin-like"/>
    <property type="match status" value="1"/>
</dbReference>
<feature type="domain" description="G-protein coupled receptors family 1 profile" evidence="7">
    <location>
        <begin position="82"/>
        <end position="345"/>
    </location>
</feature>
<feature type="transmembrane region" description="Helical" evidence="6">
    <location>
        <begin position="103"/>
        <end position="129"/>
    </location>
</feature>
<dbReference type="InterPro" id="IPR000276">
    <property type="entry name" value="GPCR_Rhodpsn"/>
</dbReference>
<evidence type="ECO:0000256" key="3">
    <source>
        <dbReference type="ARBA" id="ARBA00022692"/>
    </source>
</evidence>
<dbReference type="EMBL" id="CAXLJM020000017">
    <property type="protein sequence ID" value="CAL8083825.1"/>
    <property type="molecule type" value="Genomic_DNA"/>
</dbReference>
<evidence type="ECO:0000313" key="8">
    <source>
        <dbReference type="EMBL" id="CAL8083825.1"/>
    </source>
</evidence>
<evidence type="ECO:0000256" key="4">
    <source>
        <dbReference type="ARBA" id="ARBA00022989"/>
    </source>
</evidence>
<dbReference type="PANTHER" id="PTHR46641:SF2">
    <property type="entry name" value="FMRFAMIDE RECEPTOR"/>
    <property type="match status" value="1"/>
</dbReference>
<feature type="transmembrane region" description="Helical" evidence="6">
    <location>
        <begin position="293"/>
        <end position="320"/>
    </location>
</feature>
<sequence>MEDNLTNNNSTEVLFSYMCHLIDLPNTTKDCSISDPNLCIECPMRGGYLTGERFTDIWGLGHAVCFLLWVFTVFISLCGVLGNIVIVHVIQKRKTLWNSSFDFLLLCLAAADIFSCIVTAIAATCRVAYFGNWFGNGIIMIYLSYLPNAFWLCGRSLSTFLTMLITTERYVKIAFPIHSQNWIIGRRTQGFALAMVLLAIFVTIPRISSVYVAPNVLYKDVPSMNHFSYVILTTSQNEFWYSTLKSVHVLIDFWLPLPFLLILNLLSFREVFKLGKRRKEMNLKQRNDIQAVQMFLPVITVLLCCNMVPITHFVVLQYFGIIYNEFHMTTILSMAVNSSVNFPIYYYRAEKFKLEARRAIAELFPLTLSIIVFRAEE</sequence>
<feature type="transmembrane region" description="Helical" evidence="6">
    <location>
        <begin position="191"/>
        <end position="213"/>
    </location>
</feature>
<feature type="transmembrane region" description="Helical" evidence="6">
    <location>
        <begin position="253"/>
        <end position="272"/>
    </location>
</feature>
<name>A0ABP1Q5X1_9HEXA</name>
<keyword evidence="9" id="KW-1185">Reference proteome</keyword>
<dbReference type="PANTHER" id="PTHR46641">
    <property type="entry name" value="FMRFAMIDE RECEPTOR-RELATED"/>
    <property type="match status" value="1"/>
</dbReference>
<dbReference type="InterPro" id="IPR017452">
    <property type="entry name" value="GPCR_Rhodpsn_7TM"/>
</dbReference>
<evidence type="ECO:0000256" key="5">
    <source>
        <dbReference type="ARBA" id="ARBA00023136"/>
    </source>
</evidence>
<dbReference type="InterPro" id="IPR052954">
    <property type="entry name" value="GPCR-Ligand_Int"/>
</dbReference>
<protein>
    <recommendedName>
        <fullName evidence="7">G-protein coupled receptors family 1 profile domain-containing protein</fullName>
    </recommendedName>
</protein>
<evidence type="ECO:0000256" key="1">
    <source>
        <dbReference type="ARBA" id="ARBA00004370"/>
    </source>
</evidence>
<comment type="similarity">
    <text evidence="2">Belongs to the G-protein coupled receptor 1 family.</text>
</comment>
<dbReference type="Pfam" id="PF00001">
    <property type="entry name" value="7tm_1"/>
    <property type="match status" value="1"/>
</dbReference>
<feature type="transmembrane region" description="Helical" evidence="6">
    <location>
        <begin position="326"/>
        <end position="347"/>
    </location>
</feature>
<accession>A0ABP1Q5X1</accession>
<evidence type="ECO:0000256" key="6">
    <source>
        <dbReference type="SAM" id="Phobius"/>
    </source>
</evidence>
<dbReference type="Proteomes" id="UP001642540">
    <property type="component" value="Unassembled WGS sequence"/>
</dbReference>
<comment type="subcellular location">
    <subcellularLocation>
        <location evidence="1">Membrane</location>
    </subcellularLocation>
</comment>
<evidence type="ECO:0000259" key="7">
    <source>
        <dbReference type="PROSITE" id="PS50262"/>
    </source>
</evidence>
<evidence type="ECO:0000256" key="2">
    <source>
        <dbReference type="ARBA" id="ARBA00010663"/>
    </source>
</evidence>
<comment type="caution">
    <text evidence="8">The sequence shown here is derived from an EMBL/GenBank/DDBJ whole genome shotgun (WGS) entry which is preliminary data.</text>
</comment>
<dbReference type="PRINTS" id="PR00237">
    <property type="entry name" value="GPCRRHODOPSN"/>
</dbReference>
<feature type="transmembrane region" description="Helical" evidence="6">
    <location>
        <begin position="66"/>
        <end position="91"/>
    </location>
</feature>
<dbReference type="PROSITE" id="PS50262">
    <property type="entry name" value="G_PROTEIN_RECEP_F1_2"/>
    <property type="match status" value="1"/>
</dbReference>
<reference evidence="8 9" key="1">
    <citation type="submission" date="2024-08" db="EMBL/GenBank/DDBJ databases">
        <authorList>
            <person name="Cucini C."/>
            <person name="Frati F."/>
        </authorList>
    </citation>
    <scope>NUCLEOTIDE SEQUENCE [LARGE SCALE GENOMIC DNA]</scope>
</reference>
<keyword evidence="5 6" id="KW-0472">Membrane</keyword>
<keyword evidence="4 6" id="KW-1133">Transmembrane helix</keyword>
<keyword evidence="3 6" id="KW-0812">Transmembrane</keyword>
<dbReference type="Gene3D" id="1.20.1070.10">
    <property type="entry name" value="Rhodopsin 7-helix transmembrane proteins"/>
    <property type="match status" value="1"/>
</dbReference>
<evidence type="ECO:0000313" key="9">
    <source>
        <dbReference type="Proteomes" id="UP001642540"/>
    </source>
</evidence>